<feature type="domain" description="CRIB" evidence="2">
    <location>
        <begin position="1"/>
        <end position="37"/>
    </location>
</feature>
<dbReference type="Gene3D" id="3.90.810.10">
    <property type="entry name" value="CRIB domain"/>
    <property type="match status" value="1"/>
</dbReference>
<feature type="region of interest" description="Disordered" evidence="1">
    <location>
        <begin position="60"/>
        <end position="140"/>
    </location>
</feature>
<gene>
    <name evidence="3" type="primary">ORF63602</name>
</gene>
<evidence type="ECO:0000313" key="3">
    <source>
        <dbReference type="EMBL" id="CEK67698.1"/>
    </source>
</evidence>
<feature type="compositionally biased region" description="Low complexity" evidence="1">
    <location>
        <begin position="64"/>
        <end position="75"/>
    </location>
</feature>
<reference evidence="3" key="1">
    <citation type="submission" date="2014-12" db="EMBL/GenBank/DDBJ databases">
        <title>Insight into the proteome of Arion vulgaris.</title>
        <authorList>
            <person name="Aradska J."/>
            <person name="Bulat T."/>
            <person name="Smidak R."/>
            <person name="Sarate P."/>
            <person name="Gangsoo J."/>
            <person name="Sialana F."/>
            <person name="Bilban M."/>
            <person name="Lubec G."/>
        </authorList>
    </citation>
    <scope>NUCLEOTIDE SEQUENCE</scope>
    <source>
        <tissue evidence="3">Skin</tissue>
    </source>
</reference>
<sequence>EFVGLPESWEQLLTHSNISKKEQSENPEAVMNALKTYTNSIKHRPTTAKFMVVASSIKDIDEASSPQYDRSSSSSDKNKISKANEAVSQPGKPKDTTYVNTTIHDSDNKKKHSKPVPLAKEEDDDDISSKMSKLRADEDE</sequence>
<evidence type="ECO:0000259" key="2">
    <source>
        <dbReference type="Pfam" id="PF00786"/>
    </source>
</evidence>
<name>A0A0B6ZGK8_9EUPU</name>
<accession>A0A0B6ZGK8</accession>
<feature type="non-terminal residue" evidence="3">
    <location>
        <position position="140"/>
    </location>
</feature>
<proteinExistence type="predicted"/>
<feature type="non-terminal residue" evidence="3">
    <location>
        <position position="1"/>
    </location>
</feature>
<dbReference type="InterPro" id="IPR036936">
    <property type="entry name" value="CRIB_dom_sf"/>
</dbReference>
<organism evidence="3">
    <name type="scientific">Arion vulgaris</name>
    <dbReference type="NCBI Taxonomy" id="1028688"/>
    <lineage>
        <taxon>Eukaryota</taxon>
        <taxon>Metazoa</taxon>
        <taxon>Spiralia</taxon>
        <taxon>Lophotrochozoa</taxon>
        <taxon>Mollusca</taxon>
        <taxon>Gastropoda</taxon>
        <taxon>Heterobranchia</taxon>
        <taxon>Euthyneura</taxon>
        <taxon>Panpulmonata</taxon>
        <taxon>Eupulmonata</taxon>
        <taxon>Stylommatophora</taxon>
        <taxon>Helicina</taxon>
        <taxon>Arionoidea</taxon>
        <taxon>Arionidae</taxon>
        <taxon>Arion</taxon>
    </lineage>
</organism>
<dbReference type="Pfam" id="PF00786">
    <property type="entry name" value="PBD"/>
    <property type="match status" value="1"/>
</dbReference>
<dbReference type="AlphaFoldDB" id="A0A0B6ZGK8"/>
<dbReference type="EMBL" id="HACG01020833">
    <property type="protein sequence ID" value="CEK67698.1"/>
    <property type="molecule type" value="Transcribed_RNA"/>
</dbReference>
<evidence type="ECO:0000256" key="1">
    <source>
        <dbReference type="SAM" id="MobiDB-lite"/>
    </source>
</evidence>
<protein>
    <recommendedName>
        <fullName evidence="2">CRIB domain-containing protein</fullName>
    </recommendedName>
</protein>
<dbReference type="InterPro" id="IPR000095">
    <property type="entry name" value="CRIB_dom"/>
</dbReference>